<organism evidence="1 2">
    <name type="scientific">Coffea canephora</name>
    <name type="common">Robusta coffee</name>
    <dbReference type="NCBI Taxonomy" id="49390"/>
    <lineage>
        <taxon>Eukaryota</taxon>
        <taxon>Viridiplantae</taxon>
        <taxon>Streptophyta</taxon>
        <taxon>Embryophyta</taxon>
        <taxon>Tracheophyta</taxon>
        <taxon>Spermatophyta</taxon>
        <taxon>Magnoliopsida</taxon>
        <taxon>eudicotyledons</taxon>
        <taxon>Gunneridae</taxon>
        <taxon>Pentapetalae</taxon>
        <taxon>asterids</taxon>
        <taxon>lamiids</taxon>
        <taxon>Gentianales</taxon>
        <taxon>Rubiaceae</taxon>
        <taxon>Ixoroideae</taxon>
        <taxon>Gardenieae complex</taxon>
        <taxon>Bertiereae - Coffeeae clade</taxon>
        <taxon>Coffeeae</taxon>
        <taxon>Coffea</taxon>
    </lineage>
</organism>
<reference evidence="2" key="1">
    <citation type="journal article" date="2014" name="Science">
        <title>The coffee genome provides insight into the convergent evolution of caffeine biosynthesis.</title>
        <authorList>
            <person name="Denoeud F."/>
            <person name="Carretero-Paulet L."/>
            <person name="Dereeper A."/>
            <person name="Droc G."/>
            <person name="Guyot R."/>
            <person name="Pietrella M."/>
            <person name="Zheng C."/>
            <person name="Alberti A."/>
            <person name="Anthony F."/>
            <person name="Aprea G."/>
            <person name="Aury J.M."/>
            <person name="Bento P."/>
            <person name="Bernard M."/>
            <person name="Bocs S."/>
            <person name="Campa C."/>
            <person name="Cenci A."/>
            <person name="Combes M.C."/>
            <person name="Crouzillat D."/>
            <person name="Da Silva C."/>
            <person name="Daddiego L."/>
            <person name="De Bellis F."/>
            <person name="Dussert S."/>
            <person name="Garsmeur O."/>
            <person name="Gayraud T."/>
            <person name="Guignon V."/>
            <person name="Jahn K."/>
            <person name="Jamilloux V."/>
            <person name="Joet T."/>
            <person name="Labadie K."/>
            <person name="Lan T."/>
            <person name="Leclercq J."/>
            <person name="Lepelley M."/>
            <person name="Leroy T."/>
            <person name="Li L.T."/>
            <person name="Librado P."/>
            <person name="Lopez L."/>
            <person name="Munoz A."/>
            <person name="Noel B."/>
            <person name="Pallavicini A."/>
            <person name="Perrotta G."/>
            <person name="Poncet V."/>
            <person name="Pot D."/>
            <person name="Priyono X."/>
            <person name="Rigoreau M."/>
            <person name="Rouard M."/>
            <person name="Rozas J."/>
            <person name="Tranchant-Dubreuil C."/>
            <person name="VanBuren R."/>
            <person name="Zhang Q."/>
            <person name="Andrade A.C."/>
            <person name="Argout X."/>
            <person name="Bertrand B."/>
            <person name="de Kochko A."/>
            <person name="Graziosi G."/>
            <person name="Henry R.J."/>
            <person name="Jayarama X."/>
            <person name="Ming R."/>
            <person name="Nagai C."/>
            <person name="Rounsley S."/>
            <person name="Sankoff D."/>
            <person name="Giuliano G."/>
            <person name="Albert V.A."/>
            <person name="Wincker P."/>
            <person name="Lashermes P."/>
        </authorList>
    </citation>
    <scope>NUCLEOTIDE SEQUENCE [LARGE SCALE GENOMIC DNA]</scope>
    <source>
        <strain evidence="2">cv. DH200-94</strain>
    </source>
</reference>
<dbReference type="Gene3D" id="3.40.50.300">
    <property type="entry name" value="P-loop containing nucleotide triphosphate hydrolases"/>
    <property type="match status" value="1"/>
</dbReference>
<protein>
    <submittedName>
        <fullName evidence="1">Uncharacterized protein</fullName>
    </submittedName>
</protein>
<evidence type="ECO:0000313" key="2">
    <source>
        <dbReference type="Proteomes" id="UP000295252"/>
    </source>
</evidence>
<accession>A0A068TLU7</accession>
<keyword evidence="2" id="KW-1185">Reference proteome</keyword>
<gene>
    <name evidence="1" type="ORF">GSCOC_T00014574001</name>
</gene>
<dbReference type="InterPro" id="IPR027417">
    <property type="entry name" value="P-loop_NTPase"/>
</dbReference>
<dbReference type="Proteomes" id="UP000295252">
    <property type="component" value="Chromosome IV"/>
</dbReference>
<evidence type="ECO:0000313" key="1">
    <source>
        <dbReference type="EMBL" id="CDO97290.1"/>
    </source>
</evidence>
<dbReference type="Gramene" id="CDO97290">
    <property type="protein sequence ID" value="CDO97290"/>
    <property type="gene ID" value="GSCOC_T00014574001"/>
</dbReference>
<dbReference type="InParanoid" id="A0A068TLU7"/>
<dbReference type="PhylomeDB" id="A0A068TLU7"/>
<sequence length="88" mass="10007">MFHEEKNLKAKENTRFFFILSKLELVLFIPSLADVIPNFDLREDKEYLSDRPGATPISTTQGEELKKLIGAVAYVECSSKTQQVTNLT</sequence>
<dbReference type="AlphaFoldDB" id="A0A068TLU7"/>
<dbReference type="EMBL" id="HG739085">
    <property type="protein sequence ID" value="CDO97290.1"/>
    <property type="molecule type" value="Genomic_DNA"/>
</dbReference>
<name>A0A068TLU7_COFCA</name>
<dbReference type="OrthoDB" id="8830751at2759"/>
<proteinExistence type="predicted"/>
<dbReference type="STRING" id="49390.A0A068TLU7"/>